<dbReference type="HOGENOM" id="CLU_841623_0_0_7"/>
<sequence length="351" mass="39849">MEAQVMCKVHILCELVDGPYGGSHQFLKALRDGLRSKGVYSETVESANLIIFNSCQHIDDVLQAKKGFPEKVFMHRIDGPIQLYNMSSDLRDLIVYTVNRIIADATVFQSEWSRAENFRLGLKPTSHETLISNAPNSDVFNSKNRIEFSQFRKIRLIASSWSSNWKKGFEVYQWLDQHLDFARYEMTFVGNSPITFENIKMIKPLKSDELACELKQHDIYITALQKEACSNSLIEALSCGLPALVLRDGGNPVIVGAGGATFSCADEIPALLDQIVRNYKAIQSMIRVPEISEVVDLYYGFCKELVFAINNEGLSPKKLSLFSFLQMHCILKGLRLKELFNSKIERFYGHR</sequence>
<proteinExistence type="predicted"/>
<dbReference type="InterPro" id="IPR001296">
    <property type="entry name" value="Glyco_trans_1"/>
</dbReference>
<accession>A1AUH1</accession>
<dbReference type="STRING" id="338966.Ppro_3399"/>
<keyword evidence="3" id="KW-1185">Reference proteome</keyword>
<dbReference type="EMBL" id="CP000482">
    <property type="protein sequence ID" value="ABL00992.1"/>
    <property type="molecule type" value="Genomic_DNA"/>
</dbReference>
<dbReference type="eggNOG" id="COG0438">
    <property type="taxonomic scope" value="Bacteria"/>
</dbReference>
<evidence type="ECO:0000259" key="1">
    <source>
        <dbReference type="Pfam" id="PF00534"/>
    </source>
</evidence>
<name>A1AUH1_PELPD</name>
<dbReference type="Gene3D" id="3.40.50.2000">
    <property type="entry name" value="Glycogen Phosphorylase B"/>
    <property type="match status" value="1"/>
</dbReference>
<evidence type="ECO:0000313" key="2">
    <source>
        <dbReference type="EMBL" id="ABL00992.1"/>
    </source>
</evidence>
<reference evidence="2 3" key="1">
    <citation type="submission" date="2006-10" db="EMBL/GenBank/DDBJ databases">
        <title>Complete sequence of chromosome of Pelobacter propionicus DSM 2379.</title>
        <authorList>
            <consortium name="US DOE Joint Genome Institute"/>
            <person name="Copeland A."/>
            <person name="Lucas S."/>
            <person name="Lapidus A."/>
            <person name="Barry K."/>
            <person name="Detter J.C."/>
            <person name="Glavina del Rio T."/>
            <person name="Hammon N."/>
            <person name="Israni S."/>
            <person name="Dalin E."/>
            <person name="Tice H."/>
            <person name="Pitluck S."/>
            <person name="Saunders E."/>
            <person name="Brettin T."/>
            <person name="Bruce D."/>
            <person name="Han C."/>
            <person name="Tapia R."/>
            <person name="Schmutz J."/>
            <person name="Larimer F."/>
            <person name="Land M."/>
            <person name="Hauser L."/>
            <person name="Kyrpides N."/>
            <person name="Kim E."/>
            <person name="Lovley D."/>
            <person name="Richardson P."/>
        </authorList>
    </citation>
    <scope>NUCLEOTIDE SEQUENCE [LARGE SCALE GENOMIC DNA]</scope>
    <source>
        <strain evidence="3">DSM 2379 / NBRC 103807 / OttBd1</strain>
    </source>
</reference>
<dbReference type="SUPFAM" id="SSF53756">
    <property type="entry name" value="UDP-Glycosyltransferase/glycogen phosphorylase"/>
    <property type="match status" value="1"/>
</dbReference>
<dbReference type="Proteomes" id="UP000006732">
    <property type="component" value="Chromosome"/>
</dbReference>
<evidence type="ECO:0000313" key="3">
    <source>
        <dbReference type="Proteomes" id="UP000006732"/>
    </source>
</evidence>
<dbReference type="AlphaFoldDB" id="A1AUH1"/>
<dbReference type="OrthoDB" id="5509989at2"/>
<gene>
    <name evidence="2" type="ordered locus">Ppro_3399</name>
</gene>
<dbReference type="KEGG" id="ppd:Ppro_3399"/>
<protein>
    <recommendedName>
        <fullName evidence="1">Glycosyl transferase family 1 domain-containing protein</fullName>
    </recommendedName>
</protein>
<dbReference type="GO" id="GO:0016757">
    <property type="term" value="F:glycosyltransferase activity"/>
    <property type="evidence" value="ECO:0007669"/>
    <property type="project" value="InterPro"/>
</dbReference>
<organism evidence="2 3">
    <name type="scientific">Pelobacter propionicus (strain DSM 2379 / NBRC 103807 / OttBd1)</name>
    <dbReference type="NCBI Taxonomy" id="338966"/>
    <lineage>
        <taxon>Bacteria</taxon>
        <taxon>Pseudomonadati</taxon>
        <taxon>Thermodesulfobacteriota</taxon>
        <taxon>Desulfuromonadia</taxon>
        <taxon>Desulfuromonadales</taxon>
        <taxon>Desulfuromonadaceae</taxon>
        <taxon>Pelobacter</taxon>
    </lineage>
</organism>
<feature type="domain" description="Glycosyl transferase family 1" evidence="1">
    <location>
        <begin position="197"/>
        <end position="267"/>
    </location>
</feature>
<dbReference type="Pfam" id="PF00534">
    <property type="entry name" value="Glycos_transf_1"/>
    <property type="match status" value="1"/>
</dbReference>